<dbReference type="Proteomes" id="UP000238479">
    <property type="component" value="Chromosome 3"/>
</dbReference>
<dbReference type="EMBL" id="PDCK01000041">
    <property type="protein sequence ID" value="PRQ42281.1"/>
    <property type="molecule type" value="Genomic_DNA"/>
</dbReference>
<name>A0A2P6R783_ROSCH</name>
<evidence type="ECO:0000313" key="1">
    <source>
        <dbReference type="EMBL" id="PRQ42281.1"/>
    </source>
</evidence>
<proteinExistence type="predicted"/>
<accession>A0A2P6R783</accession>
<comment type="caution">
    <text evidence="1">The sequence shown here is derived from an EMBL/GenBank/DDBJ whole genome shotgun (WGS) entry which is preliminary data.</text>
</comment>
<protein>
    <submittedName>
        <fullName evidence="1">Uncharacterized protein</fullName>
    </submittedName>
</protein>
<dbReference type="AlphaFoldDB" id="A0A2P6R783"/>
<reference evidence="1 2" key="1">
    <citation type="journal article" date="2018" name="Nat. Genet.">
        <title>The Rosa genome provides new insights in the design of modern roses.</title>
        <authorList>
            <person name="Bendahmane M."/>
        </authorList>
    </citation>
    <scope>NUCLEOTIDE SEQUENCE [LARGE SCALE GENOMIC DNA]</scope>
    <source>
        <strain evidence="2">cv. Old Blush</strain>
    </source>
</reference>
<gene>
    <name evidence="1" type="ORF">RchiOBHm_Chr3g0455921</name>
</gene>
<sequence>MKANARGNFPGTVATRSFGRWLGSFSEPFSLRHSGWLFDFCDVGDGLRWEMAGPRSDFLPSDVANFSWML</sequence>
<evidence type="ECO:0000313" key="2">
    <source>
        <dbReference type="Proteomes" id="UP000238479"/>
    </source>
</evidence>
<keyword evidence="2" id="KW-1185">Reference proteome</keyword>
<organism evidence="1 2">
    <name type="scientific">Rosa chinensis</name>
    <name type="common">China rose</name>
    <dbReference type="NCBI Taxonomy" id="74649"/>
    <lineage>
        <taxon>Eukaryota</taxon>
        <taxon>Viridiplantae</taxon>
        <taxon>Streptophyta</taxon>
        <taxon>Embryophyta</taxon>
        <taxon>Tracheophyta</taxon>
        <taxon>Spermatophyta</taxon>
        <taxon>Magnoliopsida</taxon>
        <taxon>eudicotyledons</taxon>
        <taxon>Gunneridae</taxon>
        <taxon>Pentapetalae</taxon>
        <taxon>rosids</taxon>
        <taxon>fabids</taxon>
        <taxon>Rosales</taxon>
        <taxon>Rosaceae</taxon>
        <taxon>Rosoideae</taxon>
        <taxon>Rosoideae incertae sedis</taxon>
        <taxon>Rosa</taxon>
    </lineage>
</organism>
<dbReference type="Gramene" id="PRQ42281">
    <property type="protein sequence ID" value="PRQ42281"/>
    <property type="gene ID" value="RchiOBHm_Chr3g0455921"/>
</dbReference>